<evidence type="ECO:0000313" key="9">
    <source>
        <dbReference type="Proteomes" id="UP001238163"/>
    </source>
</evidence>
<keyword evidence="5 6" id="KW-0472">Membrane</keyword>
<reference evidence="8" key="1">
    <citation type="submission" date="2023-07" db="EMBL/GenBank/DDBJ databases">
        <title>Genomic Encyclopedia of Type Strains, Phase IV (KMG-IV): sequencing the most valuable type-strain genomes for metagenomic binning, comparative biology and taxonomic classification.</title>
        <authorList>
            <person name="Goeker M."/>
        </authorList>
    </citation>
    <scope>NUCLEOTIDE SEQUENCE</scope>
    <source>
        <strain evidence="8">DSM 24202</strain>
    </source>
</reference>
<proteinExistence type="predicted"/>
<dbReference type="InterPro" id="IPR051311">
    <property type="entry name" value="DedA_domain"/>
</dbReference>
<comment type="caution">
    <text evidence="8">The sequence shown here is derived from an EMBL/GenBank/DDBJ whole genome shotgun (WGS) entry which is preliminary data.</text>
</comment>
<name>A0AAE3VGU1_9BACT</name>
<feature type="transmembrane region" description="Helical" evidence="6">
    <location>
        <begin position="202"/>
        <end position="221"/>
    </location>
</feature>
<evidence type="ECO:0000256" key="4">
    <source>
        <dbReference type="ARBA" id="ARBA00022989"/>
    </source>
</evidence>
<evidence type="ECO:0000256" key="6">
    <source>
        <dbReference type="SAM" id="Phobius"/>
    </source>
</evidence>
<gene>
    <name evidence="8" type="ORF">J3R75_002222</name>
</gene>
<evidence type="ECO:0000256" key="2">
    <source>
        <dbReference type="ARBA" id="ARBA00022475"/>
    </source>
</evidence>
<protein>
    <submittedName>
        <fullName evidence="8">Membrane protein YdjX (TVP38/TMEM64 family)</fullName>
    </submittedName>
</protein>
<feature type="domain" description="VTT" evidence="7">
    <location>
        <begin position="76"/>
        <end position="192"/>
    </location>
</feature>
<evidence type="ECO:0000313" key="8">
    <source>
        <dbReference type="EMBL" id="MDQ0290115.1"/>
    </source>
</evidence>
<dbReference type="PANTHER" id="PTHR42709">
    <property type="entry name" value="ALKALINE PHOSPHATASE LIKE PROTEIN"/>
    <property type="match status" value="1"/>
</dbReference>
<feature type="transmembrane region" description="Helical" evidence="6">
    <location>
        <begin position="140"/>
        <end position="165"/>
    </location>
</feature>
<dbReference type="RefSeq" id="WP_307261534.1">
    <property type="nucleotide sequence ID" value="NZ_JAUSVL010000001.1"/>
</dbReference>
<keyword evidence="9" id="KW-1185">Reference proteome</keyword>
<dbReference type="PANTHER" id="PTHR42709:SF6">
    <property type="entry name" value="UNDECAPRENYL PHOSPHATE TRANSPORTER A"/>
    <property type="match status" value="1"/>
</dbReference>
<evidence type="ECO:0000256" key="1">
    <source>
        <dbReference type="ARBA" id="ARBA00004651"/>
    </source>
</evidence>
<organism evidence="8 9">
    <name type="scientific">Oligosphaera ethanolica</name>
    <dbReference type="NCBI Taxonomy" id="760260"/>
    <lineage>
        <taxon>Bacteria</taxon>
        <taxon>Pseudomonadati</taxon>
        <taxon>Lentisphaerota</taxon>
        <taxon>Oligosphaeria</taxon>
        <taxon>Oligosphaerales</taxon>
        <taxon>Oligosphaeraceae</taxon>
        <taxon>Oligosphaera</taxon>
    </lineage>
</organism>
<sequence length="228" mass="24084">MSPQPDASRRANALPKKIFLVALALALLSLAAFELCGATLAELFSADAFGERLGAARSYGWLLGMALLLVDLLLPIPATGIMTALGMVYGFWLGWLFAATGSALAGIVGYALVRSGGDALAQRLAKPAELQAFRALFERWGALAVIGSRALPILPEVMAVLAGLARMRFGHFLAALLAGTVPVSALYAWWGASHGREAPASSFLIAVLLPLVLWAIFLACYRISKKDS</sequence>
<comment type="subcellular location">
    <subcellularLocation>
        <location evidence="1">Cell membrane</location>
        <topology evidence="1">Multi-pass membrane protein</topology>
    </subcellularLocation>
</comment>
<dbReference type="GO" id="GO:0005886">
    <property type="term" value="C:plasma membrane"/>
    <property type="evidence" value="ECO:0007669"/>
    <property type="project" value="UniProtKB-SubCell"/>
</dbReference>
<keyword evidence="3 6" id="KW-0812">Transmembrane</keyword>
<feature type="transmembrane region" description="Helical" evidence="6">
    <location>
        <begin position="92"/>
        <end position="113"/>
    </location>
</feature>
<dbReference type="Proteomes" id="UP001238163">
    <property type="component" value="Unassembled WGS sequence"/>
</dbReference>
<dbReference type="InterPro" id="IPR032816">
    <property type="entry name" value="VTT_dom"/>
</dbReference>
<feature type="transmembrane region" description="Helical" evidence="6">
    <location>
        <begin position="172"/>
        <end position="190"/>
    </location>
</feature>
<dbReference type="EMBL" id="JAUSVL010000001">
    <property type="protein sequence ID" value="MDQ0290115.1"/>
    <property type="molecule type" value="Genomic_DNA"/>
</dbReference>
<keyword evidence="4 6" id="KW-1133">Transmembrane helix</keyword>
<evidence type="ECO:0000259" key="7">
    <source>
        <dbReference type="Pfam" id="PF09335"/>
    </source>
</evidence>
<evidence type="ECO:0000256" key="5">
    <source>
        <dbReference type="ARBA" id="ARBA00023136"/>
    </source>
</evidence>
<dbReference type="AlphaFoldDB" id="A0AAE3VGU1"/>
<feature type="transmembrane region" description="Helical" evidence="6">
    <location>
        <begin position="61"/>
        <end position="85"/>
    </location>
</feature>
<accession>A0AAE3VGU1</accession>
<dbReference type="Pfam" id="PF09335">
    <property type="entry name" value="VTT_dom"/>
    <property type="match status" value="1"/>
</dbReference>
<evidence type="ECO:0000256" key="3">
    <source>
        <dbReference type="ARBA" id="ARBA00022692"/>
    </source>
</evidence>
<keyword evidence="2" id="KW-1003">Cell membrane</keyword>